<reference evidence="2 3" key="1">
    <citation type="journal article" date="2016" name="Nat. Commun.">
        <title>Ectomycorrhizal ecology is imprinted in the genome of the dominant symbiotic fungus Cenococcum geophilum.</title>
        <authorList>
            <consortium name="DOE Joint Genome Institute"/>
            <person name="Peter M."/>
            <person name="Kohler A."/>
            <person name="Ohm R.A."/>
            <person name="Kuo A."/>
            <person name="Krutzmann J."/>
            <person name="Morin E."/>
            <person name="Arend M."/>
            <person name="Barry K.W."/>
            <person name="Binder M."/>
            <person name="Choi C."/>
            <person name="Clum A."/>
            <person name="Copeland A."/>
            <person name="Grisel N."/>
            <person name="Haridas S."/>
            <person name="Kipfer T."/>
            <person name="LaButti K."/>
            <person name="Lindquist E."/>
            <person name="Lipzen A."/>
            <person name="Maire R."/>
            <person name="Meier B."/>
            <person name="Mihaltcheva S."/>
            <person name="Molinier V."/>
            <person name="Murat C."/>
            <person name="Poggeler S."/>
            <person name="Quandt C.A."/>
            <person name="Sperisen C."/>
            <person name="Tritt A."/>
            <person name="Tisserant E."/>
            <person name="Crous P.W."/>
            <person name="Henrissat B."/>
            <person name="Nehls U."/>
            <person name="Egli S."/>
            <person name="Spatafora J.W."/>
            <person name="Grigoriev I.V."/>
            <person name="Martin F.M."/>
        </authorList>
    </citation>
    <scope>NUCLEOTIDE SEQUENCE [LARGE SCALE GENOMIC DNA]</scope>
    <source>
        <strain evidence="2 3">CBS 459.81</strain>
    </source>
</reference>
<feature type="compositionally biased region" description="Basic and acidic residues" evidence="1">
    <location>
        <begin position="404"/>
        <end position="422"/>
    </location>
</feature>
<dbReference type="OrthoDB" id="3945327at2759"/>
<dbReference type="Proteomes" id="UP000250266">
    <property type="component" value="Unassembled WGS sequence"/>
</dbReference>
<proteinExistence type="predicted"/>
<feature type="compositionally biased region" description="Low complexity" evidence="1">
    <location>
        <begin position="330"/>
        <end position="350"/>
    </location>
</feature>
<feature type="compositionally biased region" description="Low complexity" evidence="1">
    <location>
        <begin position="72"/>
        <end position="83"/>
    </location>
</feature>
<protein>
    <submittedName>
        <fullName evidence="2">Uncharacterized protein</fullName>
    </submittedName>
</protein>
<accession>A0A8E2DXD0</accession>
<keyword evidence="3" id="KW-1185">Reference proteome</keyword>
<feature type="compositionally biased region" description="Low complexity" evidence="1">
    <location>
        <begin position="153"/>
        <end position="168"/>
    </location>
</feature>
<feature type="region of interest" description="Disordered" evidence="1">
    <location>
        <begin position="316"/>
        <end position="429"/>
    </location>
</feature>
<name>A0A8E2DXD0_9PEZI</name>
<evidence type="ECO:0000313" key="2">
    <source>
        <dbReference type="EMBL" id="OCK73271.1"/>
    </source>
</evidence>
<dbReference type="AlphaFoldDB" id="A0A8E2DXD0"/>
<gene>
    <name evidence="2" type="ORF">K432DRAFT_387479</name>
</gene>
<dbReference type="EMBL" id="KV745854">
    <property type="protein sequence ID" value="OCK73271.1"/>
    <property type="molecule type" value="Genomic_DNA"/>
</dbReference>
<organism evidence="2 3">
    <name type="scientific">Lepidopterella palustris CBS 459.81</name>
    <dbReference type="NCBI Taxonomy" id="1314670"/>
    <lineage>
        <taxon>Eukaryota</taxon>
        <taxon>Fungi</taxon>
        <taxon>Dikarya</taxon>
        <taxon>Ascomycota</taxon>
        <taxon>Pezizomycotina</taxon>
        <taxon>Dothideomycetes</taxon>
        <taxon>Pleosporomycetidae</taxon>
        <taxon>Mytilinidiales</taxon>
        <taxon>Argynnaceae</taxon>
        <taxon>Lepidopterella</taxon>
    </lineage>
</organism>
<sequence>MLPCSGLLTPPSIPKPDYISYTSLTLLQSSLLLLQIDTDSCMANYRDRRPAQNSATPKWGFRTDSQSAYWANTNSNPSSNTPSLAPYSTTAEMKKRKPASLRSLIRRRPDPESSSPNPNSNHLSPYSYAHHPSATQSSSDLHSAPPTLSFHRSMPSSPSPSTFAPSLSRAHSAQHNPPAFLFPPQPQDQPLQNRHSTSSSFYDFDSPSNPYPPPPPRVRRTFPETQWESPVAQQRPQTWLEPFDNASQFHLFVEATSGLPDGAELLSTQSPQSPPRAMPSLFASAQRDTPPQLPQLGLPMREAGSVSVSVPFDAFPVSYQNPHPPQFPEQSQGQNQGQYQYQNQNQNRNQPSYAPRTQAQLFADELERLGGADDEEGRGGQGRGGEEGTDDELPDYAQSQAEMNELKRREAASRAAELERRWARARGRR</sequence>
<evidence type="ECO:0000256" key="1">
    <source>
        <dbReference type="SAM" id="MobiDB-lite"/>
    </source>
</evidence>
<feature type="compositionally biased region" description="Polar residues" evidence="1">
    <location>
        <begin position="351"/>
        <end position="360"/>
    </location>
</feature>
<feature type="compositionally biased region" description="Polar residues" evidence="1">
    <location>
        <begin position="224"/>
        <end position="234"/>
    </location>
</feature>
<feature type="compositionally biased region" description="Low complexity" evidence="1">
    <location>
        <begin position="112"/>
        <end position="127"/>
    </location>
</feature>
<evidence type="ECO:0000313" key="3">
    <source>
        <dbReference type="Proteomes" id="UP000250266"/>
    </source>
</evidence>
<feature type="region of interest" description="Disordered" evidence="1">
    <location>
        <begin position="70"/>
        <end position="234"/>
    </location>
</feature>